<dbReference type="Proteomes" id="UP000010408">
    <property type="component" value="Unassembled WGS sequence"/>
</dbReference>
<evidence type="ECO:0000313" key="3">
    <source>
        <dbReference type="Proteomes" id="UP000010408"/>
    </source>
</evidence>
<evidence type="ECO:0000313" key="2">
    <source>
        <dbReference type="EMBL" id="EKY03021.1"/>
    </source>
</evidence>
<keyword evidence="1" id="KW-0812">Transmembrane</keyword>
<proteinExistence type="predicted"/>
<feature type="transmembrane region" description="Helical" evidence="1">
    <location>
        <begin position="20"/>
        <end position="46"/>
    </location>
</feature>
<keyword evidence="1" id="KW-0472">Membrane</keyword>
<comment type="caution">
    <text evidence="2">The sequence shown here is derived from an EMBL/GenBank/DDBJ whole genome shotgun (WGS) entry which is preliminary data.</text>
</comment>
<accession>L1NI59</accession>
<dbReference type="AlphaFoldDB" id="L1NI59"/>
<gene>
    <name evidence="2" type="ORF">HMPREF9134_00202</name>
</gene>
<keyword evidence="1" id="KW-1133">Transmembrane helix</keyword>
<reference evidence="2 3" key="1">
    <citation type="submission" date="2012-05" db="EMBL/GenBank/DDBJ databases">
        <authorList>
            <person name="Weinstock G."/>
            <person name="Sodergren E."/>
            <person name="Lobos E.A."/>
            <person name="Fulton L."/>
            <person name="Fulton R."/>
            <person name="Courtney L."/>
            <person name="Fronick C."/>
            <person name="O'Laughlin M."/>
            <person name="Godfrey J."/>
            <person name="Wilson R.M."/>
            <person name="Miner T."/>
            <person name="Farmer C."/>
            <person name="Delehaunty K."/>
            <person name="Cordes M."/>
            <person name="Minx P."/>
            <person name="Tomlinson C."/>
            <person name="Chen J."/>
            <person name="Wollam A."/>
            <person name="Pepin K.H."/>
            <person name="Bhonagiri V."/>
            <person name="Zhang X."/>
            <person name="Suruliraj S."/>
            <person name="Warren W."/>
            <person name="Mitreva M."/>
            <person name="Mardis E.R."/>
            <person name="Wilson R.K."/>
        </authorList>
    </citation>
    <scope>NUCLEOTIDE SEQUENCE [LARGE SCALE GENOMIC DNA]</scope>
    <source>
        <strain evidence="2 3">F0037</strain>
    </source>
</reference>
<organism evidence="2 3">
    <name type="scientific">Porphyromonas catoniae F0037</name>
    <dbReference type="NCBI Taxonomy" id="1127696"/>
    <lineage>
        <taxon>Bacteria</taxon>
        <taxon>Pseudomonadati</taxon>
        <taxon>Bacteroidota</taxon>
        <taxon>Bacteroidia</taxon>
        <taxon>Bacteroidales</taxon>
        <taxon>Porphyromonadaceae</taxon>
        <taxon>Porphyromonas</taxon>
    </lineage>
</organism>
<sequence length="55" mass="5393">MGGILGTSSEVTGIPPEGLLVYLSGAIGSGPALAFAVGCACPLVLFGRVSAWMPT</sequence>
<protein>
    <submittedName>
        <fullName evidence="2">Uncharacterized protein</fullName>
    </submittedName>
</protein>
<dbReference type="HOGENOM" id="CLU_3028391_0_0_10"/>
<dbReference type="STRING" id="1127696.HMPREF9134_00202"/>
<evidence type="ECO:0000256" key="1">
    <source>
        <dbReference type="SAM" id="Phobius"/>
    </source>
</evidence>
<dbReference type="EMBL" id="AMEQ01000006">
    <property type="protein sequence ID" value="EKY03021.1"/>
    <property type="molecule type" value="Genomic_DNA"/>
</dbReference>
<dbReference type="PATRIC" id="fig|1127696.3.peg.166"/>
<name>L1NI59_9PORP</name>